<dbReference type="Gene3D" id="1.10.287.950">
    <property type="entry name" value="Methyl-accepting chemotaxis protein"/>
    <property type="match status" value="2"/>
</dbReference>
<evidence type="ECO:0000256" key="1">
    <source>
        <dbReference type="PROSITE-ProRule" id="PRU00284"/>
    </source>
</evidence>
<gene>
    <name evidence="4" type="ORF">GPEL0_01f0877</name>
</gene>
<comment type="caution">
    <text evidence="4">The sequence shown here is derived from an EMBL/GenBank/DDBJ whole genome shotgun (WGS) entry which is preliminary data.</text>
</comment>
<dbReference type="SUPFAM" id="SSF58104">
    <property type="entry name" value="Methyl-accepting chemotaxis protein (MCP) signaling domain"/>
    <property type="match status" value="2"/>
</dbReference>
<dbReference type="InterPro" id="IPR004089">
    <property type="entry name" value="MCPsignal_dom"/>
</dbReference>
<accession>A0ABQ0MFH8</accession>
<feature type="domain" description="Methyl-accepting transducer" evidence="3">
    <location>
        <begin position="371"/>
        <end position="517"/>
    </location>
</feature>
<dbReference type="Proteomes" id="UP000194153">
    <property type="component" value="Unassembled WGS sequence"/>
</dbReference>
<dbReference type="EMBL" id="BDQG01000001">
    <property type="protein sequence ID" value="GAW65814.1"/>
    <property type="molecule type" value="Genomic_DNA"/>
</dbReference>
<protein>
    <submittedName>
        <fullName evidence="4">Methyl-accepting chemotaxis protein</fullName>
    </submittedName>
</protein>
<reference evidence="5" key="1">
    <citation type="submission" date="2017-05" db="EMBL/GenBank/DDBJ databases">
        <title>Draft genome sequence of Geobacter pelophilus, a iron(III)-reducing bacteria.</title>
        <authorList>
            <person name="Aoyagi T."/>
            <person name="Koike H."/>
            <person name="Morita T."/>
            <person name="Sato Y."/>
            <person name="Habe H."/>
            <person name="Hori T."/>
        </authorList>
    </citation>
    <scope>NUCLEOTIDE SEQUENCE [LARGE SCALE GENOMIC DNA]</scope>
    <source>
        <strain evidence="5">Drf2</strain>
    </source>
</reference>
<organism evidence="4 5">
    <name type="scientific">Geoanaerobacter pelophilus</name>
    <dbReference type="NCBI Taxonomy" id="60036"/>
    <lineage>
        <taxon>Bacteria</taxon>
        <taxon>Pseudomonadati</taxon>
        <taxon>Thermodesulfobacteriota</taxon>
        <taxon>Desulfuromonadia</taxon>
        <taxon>Geobacterales</taxon>
        <taxon>Geobacteraceae</taxon>
        <taxon>Geoanaerobacter</taxon>
    </lineage>
</organism>
<feature type="region of interest" description="Disordered" evidence="2">
    <location>
        <begin position="568"/>
        <end position="604"/>
    </location>
</feature>
<name>A0ABQ0MFH8_9BACT</name>
<sequence>MLMIPAGKDNKTQDAEFERLSDEWSVVLAGQSAELAAVSGTTEQEFLDIGGRLQDFYQRGLGISGLASEMVGEVAGDQVIGTMQGLGEMLDDMGHYVNRAQNEIEVSADTLREILGLLAKVSDPLSGFKKVNKVLRMLGISTKIESARLGQSAAGFDTLASDVGELSVQVNDKAAIILKRKEELARTIEQTLTGVLNSGAQQHDQVVAILDRTRGSMQALSEINTRCSSSVAAVSAVSDEVYRSIGDVVMSMQAHDIVRQQIEHVDEALRDLKQGLSTGSAGADTTAAVCELQIAQLRHAEEELDVAVTTIIDSLREVARKQSGLSAQTTSMAGMADQTGGSFFSEMEKDISVVSDALLESSKVNQALCLAMATVAQTVGEIATFVGDIEKIGEEIKLIALNAQIKSAYTGDEGAALGVLAEAIQRLSIDAIDHTGAVSHTLQGIIAVTDRLNEGVSAEASGLESEVRGMVQTLSGLLQTLRQVNDTLQHSLRSMDGSVTQLSCDIEHVVAGITVHRKVSQVLETAIRDLAGIVAQARKLAPASPGAGNLDQLTQRYTMQSERRIHESLKAGGAREASARPLTVAAAPPPAASEDDLGGNVELF</sequence>
<dbReference type="PROSITE" id="PS50111">
    <property type="entry name" value="CHEMOTAXIS_TRANSDUC_2"/>
    <property type="match status" value="1"/>
</dbReference>
<keyword evidence="5" id="KW-1185">Reference proteome</keyword>
<keyword evidence="1" id="KW-0807">Transducer</keyword>
<evidence type="ECO:0000313" key="4">
    <source>
        <dbReference type="EMBL" id="GAW65814.1"/>
    </source>
</evidence>
<evidence type="ECO:0000259" key="3">
    <source>
        <dbReference type="PROSITE" id="PS50111"/>
    </source>
</evidence>
<evidence type="ECO:0000313" key="5">
    <source>
        <dbReference type="Proteomes" id="UP000194153"/>
    </source>
</evidence>
<proteinExistence type="predicted"/>
<dbReference type="Pfam" id="PF00015">
    <property type="entry name" value="MCPsignal"/>
    <property type="match status" value="1"/>
</dbReference>
<evidence type="ECO:0000256" key="2">
    <source>
        <dbReference type="SAM" id="MobiDB-lite"/>
    </source>
</evidence>